<dbReference type="Proteomes" id="UP000500938">
    <property type="component" value="Chromosome"/>
</dbReference>
<name>A0A6M4ILV7_9BACT</name>
<comment type="function">
    <text evidence="8">Catalyzes the reversible isomerization of glucose-6-phosphate to fructose-6-phosphate.</text>
</comment>
<evidence type="ECO:0000256" key="4">
    <source>
        <dbReference type="ARBA" id="ARBA00022490"/>
    </source>
</evidence>
<comment type="pathway">
    <text evidence="1 8 9">Carbohydrate degradation; glycolysis; D-glyceraldehyde 3-phosphate and glycerone phosphate from D-glucose: step 2/4.</text>
</comment>
<sequence>MSLSLDFTNMMGAALPHGAGITAAQLTDASDAFAKAHAHVHAMQAELGFLTLPVNEALRDATLAVAEQTRGRFDDVLLLGIGGSALGPIALRTALRPPAWNTLSADARGGHPRLHVLDNVDPATIAATLARLDLSRTLVLVISKSGGTVETMAQYLIVREALARAVGEDAARQHLVFITDPEVGALRKIARAEGITTLEVPPNVGGRFSVLSPVGMLPAALIGIDVKALLAGAADVMTRAASADLATNLPGTFAVLQHIADTAHGRSVQVLMPYADPLRDLALWFVQLWAESLGKLRSDGTPVGPTPLPAVGATDQHSQVQLFMEGPLDKTVTFITVKGRERDGMIPTRHADIPELSYLAGHTLGELIDIEQRATAGALAARGRFNATLAIDTVDAFHLGALMQTFALATAYAGVLYEVNAFNQPGVELGKNFAYAMLGRAGSEQARAEWDALPKPDPRYRV</sequence>
<keyword evidence="11" id="KW-1185">Reference proteome</keyword>
<proteinExistence type="inferred from homology"/>
<dbReference type="GO" id="GO:0097367">
    <property type="term" value="F:carbohydrate derivative binding"/>
    <property type="evidence" value="ECO:0007669"/>
    <property type="project" value="InterPro"/>
</dbReference>
<evidence type="ECO:0000256" key="3">
    <source>
        <dbReference type="ARBA" id="ARBA00022432"/>
    </source>
</evidence>
<keyword evidence="4 8" id="KW-0963">Cytoplasm</keyword>
<feature type="active site" evidence="8">
    <location>
        <position position="431"/>
    </location>
</feature>
<accession>A0A6M4ILV7</accession>
<dbReference type="PANTHER" id="PTHR11469">
    <property type="entry name" value="GLUCOSE-6-PHOSPHATE ISOMERASE"/>
    <property type="match status" value="1"/>
</dbReference>
<dbReference type="PROSITE" id="PS51463">
    <property type="entry name" value="P_GLUCOSE_ISOMERASE_3"/>
    <property type="match status" value="1"/>
</dbReference>
<keyword evidence="5 8" id="KW-0324">Glycolysis</keyword>
<gene>
    <name evidence="8" type="primary">pgi</name>
    <name evidence="10" type="ORF">HKW67_09075</name>
</gene>
<feature type="active site" description="Proton donor" evidence="8">
    <location>
        <position position="291"/>
    </location>
</feature>
<evidence type="ECO:0000256" key="2">
    <source>
        <dbReference type="ARBA" id="ARBA00006604"/>
    </source>
</evidence>
<keyword evidence="3 8" id="KW-0312">Gluconeogenesis</keyword>
<evidence type="ECO:0000313" key="10">
    <source>
        <dbReference type="EMBL" id="QJR35650.1"/>
    </source>
</evidence>
<dbReference type="GO" id="GO:0005829">
    <property type="term" value="C:cytosol"/>
    <property type="evidence" value="ECO:0007669"/>
    <property type="project" value="TreeGrafter"/>
</dbReference>
<evidence type="ECO:0000256" key="1">
    <source>
        <dbReference type="ARBA" id="ARBA00004926"/>
    </source>
</evidence>
<dbReference type="UniPathway" id="UPA00138"/>
<organism evidence="10 11">
    <name type="scientific">Gemmatimonas groenlandica</name>
    <dbReference type="NCBI Taxonomy" id="2732249"/>
    <lineage>
        <taxon>Bacteria</taxon>
        <taxon>Pseudomonadati</taxon>
        <taxon>Gemmatimonadota</taxon>
        <taxon>Gemmatimonadia</taxon>
        <taxon>Gemmatimonadales</taxon>
        <taxon>Gemmatimonadaceae</taxon>
        <taxon>Gemmatimonas</taxon>
    </lineage>
</organism>
<evidence type="ECO:0000256" key="8">
    <source>
        <dbReference type="HAMAP-Rule" id="MF_00473"/>
    </source>
</evidence>
<dbReference type="InterPro" id="IPR046348">
    <property type="entry name" value="SIS_dom_sf"/>
</dbReference>
<dbReference type="GO" id="GO:0006096">
    <property type="term" value="P:glycolytic process"/>
    <property type="evidence" value="ECO:0007669"/>
    <property type="project" value="UniProtKB-UniRule"/>
</dbReference>
<evidence type="ECO:0000256" key="6">
    <source>
        <dbReference type="ARBA" id="ARBA00023235"/>
    </source>
</evidence>
<dbReference type="RefSeq" id="WP_171225081.1">
    <property type="nucleotide sequence ID" value="NZ_CP053085.1"/>
</dbReference>
<protein>
    <recommendedName>
        <fullName evidence="8">Glucose-6-phosphate isomerase</fullName>
        <shortName evidence="8">GPI</shortName>
        <ecNumber evidence="8">5.3.1.9</ecNumber>
    </recommendedName>
    <alternativeName>
        <fullName evidence="8">Phosphoglucose isomerase</fullName>
        <shortName evidence="8">PGI</shortName>
    </alternativeName>
    <alternativeName>
        <fullName evidence="8">Phosphohexose isomerase</fullName>
        <shortName evidence="8">PHI</shortName>
    </alternativeName>
</protein>
<dbReference type="GO" id="GO:0004347">
    <property type="term" value="F:glucose-6-phosphate isomerase activity"/>
    <property type="evidence" value="ECO:0007669"/>
    <property type="project" value="UniProtKB-UniRule"/>
</dbReference>
<dbReference type="InterPro" id="IPR018189">
    <property type="entry name" value="Phosphoglucose_isomerase_CS"/>
</dbReference>
<dbReference type="CDD" id="cd05016">
    <property type="entry name" value="SIS_PGI_2"/>
    <property type="match status" value="1"/>
</dbReference>
<dbReference type="GO" id="GO:0051156">
    <property type="term" value="P:glucose 6-phosphate metabolic process"/>
    <property type="evidence" value="ECO:0007669"/>
    <property type="project" value="TreeGrafter"/>
</dbReference>
<dbReference type="AlphaFoldDB" id="A0A6M4ILV7"/>
<comment type="subcellular location">
    <subcellularLocation>
        <location evidence="8">Cytoplasm</location>
    </subcellularLocation>
</comment>
<dbReference type="PANTHER" id="PTHR11469:SF1">
    <property type="entry name" value="GLUCOSE-6-PHOSPHATE ISOMERASE"/>
    <property type="match status" value="1"/>
</dbReference>
<keyword evidence="6 8" id="KW-0413">Isomerase</keyword>
<dbReference type="UniPathway" id="UPA00109">
    <property type="reaction ID" value="UER00181"/>
</dbReference>
<dbReference type="InterPro" id="IPR035476">
    <property type="entry name" value="SIS_PGI_1"/>
</dbReference>
<dbReference type="InterPro" id="IPR001672">
    <property type="entry name" value="G6P_Isomerase"/>
</dbReference>
<dbReference type="GO" id="GO:0006094">
    <property type="term" value="P:gluconeogenesis"/>
    <property type="evidence" value="ECO:0007669"/>
    <property type="project" value="UniProtKB-UniRule"/>
</dbReference>
<feature type="active site" evidence="8">
    <location>
        <position position="317"/>
    </location>
</feature>
<dbReference type="KEGG" id="ggr:HKW67_09075"/>
<dbReference type="InterPro" id="IPR035482">
    <property type="entry name" value="SIS_PGI_2"/>
</dbReference>
<dbReference type="PRINTS" id="PR00662">
    <property type="entry name" value="G6PISOMERASE"/>
</dbReference>
<evidence type="ECO:0000256" key="5">
    <source>
        <dbReference type="ARBA" id="ARBA00023152"/>
    </source>
</evidence>
<dbReference type="EMBL" id="CP053085">
    <property type="protein sequence ID" value="QJR35650.1"/>
    <property type="molecule type" value="Genomic_DNA"/>
</dbReference>
<dbReference type="EC" id="5.3.1.9" evidence="8"/>
<evidence type="ECO:0000256" key="9">
    <source>
        <dbReference type="RuleBase" id="RU000612"/>
    </source>
</evidence>
<dbReference type="GO" id="GO:0048029">
    <property type="term" value="F:monosaccharide binding"/>
    <property type="evidence" value="ECO:0007669"/>
    <property type="project" value="TreeGrafter"/>
</dbReference>
<dbReference type="HAMAP" id="MF_00473">
    <property type="entry name" value="G6P_isomerase"/>
    <property type="match status" value="1"/>
</dbReference>
<evidence type="ECO:0000256" key="7">
    <source>
        <dbReference type="ARBA" id="ARBA00029321"/>
    </source>
</evidence>
<dbReference type="Gene3D" id="3.40.50.10490">
    <property type="entry name" value="Glucose-6-phosphate isomerase like protein, domain 1"/>
    <property type="match status" value="2"/>
</dbReference>
<dbReference type="FunFam" id="3.40.50.10490:FF:000016">
    <property type="entry name" value="Glucose-6-phosphate isomerase"/>
    <property type="match status" value="1"/>
</dbReference>
<reference evidence="10 11" key="1">
    <citation type="submission" date="2020-05" db="EMBL/GenBank/DDBJ databases">
        <title>Complete genome sequence of Gemmatimonas greenlandica TET16.</title>
        <authorList>
            <person name="Zeng Y."/>
        </authorList>
    </citation>
    <scope>NUCLEOTIDE SEQUENCE [LARGE SCALE GENOMIC DNA]</scope>
    <source>
        <strain evidence="10 11">TET16</strain>
    </source>
</reference>
<dbReference type="PROSITE" id="PS00174">
    <property type="entry name" value="P_GLUCOSE_ISOMERASE_2"/>
    <property type="match status" value="1"/>
</dbReference>
<comment type="catalytic activity">
    <reaction evidence="7 8 9">
        <text>alpha-D-glucose 6-phosphate = beta-D-fructose 6-phosphate</text>
        <dbReference type="Rhea" id="RHEA:11816"/>
        <dbReference type="ChEBI" id="CHEBI:57634"/>
        <dbReference type="ChEBI" id="CHEBI:58225"/>
        <dbReference type="EC" id="5.3.1.9"/>
    </reaction>
</comment>
<comment type="pathway">
    <text evidence="8">Carbohydrate biosynthesis; gluconeogenesis.</text>
</comment>
<comment type="similarity">
    <text evidence="2 8 9">Belongs to the GPI family.</text>
</comment>
<dbReference type="SUPFAM" id="SSF53697">
    <property type="entry name" value="SIS domain"/>
    <property type="match status" value="1"/>
</dbReference>
<dbReference type="CDD" id="cd05015">
    <property type="entry name" value="SIS_PGI_1"/>
    <property type="match status" value="1"/>
</dbReference>
<dbReference type="Pfam" id="PF00342">
    <property type="entry name" value="PGI"/>
    <property type="match status" value="1"/>
</dbReference>
<evidence type="ECO:0000313" key="11">
    <source>
        <dbReference type="Proteomes" id="UP000500938"/>
    </source>
</evidence>